<dbReference type="PANTHER" id="PTHR48050">
    <property type="entry name" value="STEROL 3-BETA-GLUCOSYLTRANSFERASE"/>
    <property type="match status" value="1"/>
</dbReference>
<dbReference type="InterPro" id="IPR002213">
    <property type="entry name" value="UDP_glucos_trans"/>
</dbReference>
<dbReference type="InterPro" id="IPR010610">
    <property type="entry name" value="EryCIII-like_C"/>
</dbReference>
<dbReference type="PANTHER" id="PTHR48050:SF13">
    <property type="entry name" value="STEROL 3-BETA-GLUCOSYLTRANSFERASE UGT80A2"/>
    <property type="match status" value="1"/>
</dbReference>
<evidence type="ECO:0000313" key="4">
    <source>
        <dbReference type="Proteomes" id="UP001236500"/>
    </source>
</evidence>
<evidence type="ECO:0000259" key="1">
    <source>
        <dbReference type="Pfam" id="PF03033"/>
    </source>
</evidence>
<name>A0ABY8NIY8_9GAMM</name>
<dbReference type="Pfam" id="PF06722">
    <property type="entry name" value="EryCIII-like_C"/>
    <property type="match status" value="1"/>
</dbReference>
<dbReference type="Pfam" id="PF03033">
    <property type="entry name" value="Glyco_transf_28"/>
    <property type="match status" value="1"/>
</dbReference>
<dbReference type="EMBL" id="CP118605">
    <property type="protein sequence ID" value="WGL17553.1"/>
    <property type="molecule type" value="Genomic_DNA"/>
</dbReference>
<accession>A0ABY8NIY8</accession>
<keyword evidence="4" id="KW-1185">Reference proteome</keyword>
<dbReference type="Proteomes" id="UP001236500">
    <property type="component" value="Chromosome"/>
</dbReference>
<evidence type="ECO:0000259" key="2">
    <source>
        <dbReference type="Pfam" id="PF06722"/>
    </source>
</evidence>
<dbReference type="RefSeq" id="WP_280321429.1">
    <property type="nucleotide sequence ID" value="NZ_CP118605.1"/>
</dbReference>
<dbReference type="Gene3D" id="3.40.50.2000">
    <property type="entry name" value="Glycogen Phosphorylase B"/>
    <property type="match status" value="2"/>
</dbReference>
<reference evidence="3 4" key="1">
    <citation type="submission" date="2023-02" db="EMBL/GenBank/DDBJ databases">
        <title>Description and genomic characterization of Microbulbifer bruguierae sp. nov., isolated from the sediment of mangrove plant Bruguiera sexangula.</title>
        <authorList>
            <person name="Long M."/>
        </authorList>
    </citation>
    <scope>NUCLEOTIDE SEQUENCE [LARGE SCALE GENOMIC DNA]</scope>
    <source>
        <strain evidence="3 4">H12</strain>
    </source>
</reference>
<protein>
    <submittedName>
        <fullName evidence="3">Glycosyltransferase</fullName>
    </submittedName>
</protein>
<feature type="domain" description="Glycosyltransferase family 28 N-terminal" evidence="1">
    <location>
        <begin position="8"/>
        <end position="61"/>
    </location>
</feature>
<dbReference type="InterPro" id="IPR050426">
    <property type="entry name" value="Glycosyltransferase_28"/>
</dbReference>
<dbReference type="SUPFAM" id="SSF53756">
    <property type="entry name" value="UDP-Glycosyltransferase/glycogen phosphorylase"/>
    <property type="match status" value="1"/>
</dbReference>
<organism evidence="3 4">
    <name type="scientific">Microbulbifer bruguierae</name>
    <dbReference type="NCBI Taxonomy" id="3029061"/>
    <lineage>
        <taxon>Bacteria</taxon>
        <taxon>Pseudomonadati</taxon>
        <taxon>Pseudomonadota</taxon>
        <taxon>Gammaproteobacteria</taxon>
        <taxon>Cellvibrionales</taxon>
        <taxon>Microbulbiferaceae</taxon>
        <taxon>Microbulbifer</taxon>
    </lineage>
</organism>
<evidence type="ECO:0000313" key="3">
    <source>
        <dbReference type="EMBL" id="WGL17553.1"/>
    </source>
</evidence>
<proteinExistence type="predicted"/>
<feature type="domain" description="Erythromycin biosynthesis protein CIII-like C-terminal" evidence="2">
    <location>
        <begin position="309"/>
        <end position="402"/>
    </location>
</feature>
<gene>
    <name evidence="3" type="ORF">PVT68_04490</name>
</gene>
<sequence>MSTKKREIIICALGTAGDIHPLIGLAKLLVERGHNLTFLSNDRFKFVIERNGILFHSIGTEDEYLSLYNDERAWDIRSDPAEIAFDRYYGPTFVPSFEFIRKRHAKNPNLLVVGLSILNGARAAAKHFSIPYVLITLSPSLIPSKIHRPALFESSLCRWTPEFAKRSLYNHLMQKIDGHLISHGYIFRLNQIRKKIGLSSITKFVRHNYTEEDLHLGFFPRWFGMPPVDWPKTFKLVGFPLSDDERKTETEAVSKFIERYGKPVLFTSGTGVFNNDAYFQESIKACSSLSLPCLLVGGGDSLKWRKTTYNVMHVDYVDFETILPKCRAIVHHGGVGTLSQAIKAEIPQLIRPLMYDQPDNAYRVVRLGLGLSVSKEYYQGKYVAKLLNKIITCKSLKSTTEKYSRDLKRSTAIEKSYHYISKL</sequence>
<dbReference type="InterPro" id="IPR004276">
    <property type="entry name" value="GlycoTrans_28_N"/>
</dbReference>
<dbReference type="CDD" id="cd03784">
    <property type="entry name" value="GT1_Gtf-like"/>
    <property type="match status" value="1"/>
</dbReference>